<dbReference type="PANTHER" id="PTHR46796">
    <property type="entry name" value="HTH-TYPE TRANSCRIPTIONAL ACTIVATOR RHAS-RELATED"/>
    <property type="match status" value="1"/>
</dbReference>
<name>A0ABW6A0Q8_9BACT</name>
<protein>
    <submittedName>
        <fullName evidence="5">Helix-turn-helix domain-containing protein</fullName>
    </submittedName>
</protein>
<proteinExistence type="predicted"/>
<dbReference type="Proteomes" id="UP001597511">
    <property type="component" value="Unassembled WGS sequence"/>
</dbReference>
<dbReference type="InterPro" id="IPR046532">
    <property type="entry name" value="DUF6597"/>
</dbReference>
<dbReference type="InterPro" id="IPR050204">
    <property type="entry name" value="AraC_XylS_family_regulators"/>
</dbReference>
<keyword evidence="3" id="KW-0804">Transcription</keyword>
<dbReference type="SMART" id="SM00342">
    <property type="entry name" value="HTH_ARAC"/>
    <property type="match status" value="1"/>
</dbReference>
<dbReference type="SUPFAM" id="SSF46689">
    <property type="entry name" value="Homeodomain-like"/>
    <property type="match status" value="1"/>
</dbReference>
<dbReference type="EMBL" id="JBHUOZ010000001">
    <property type="protein sequence ID" value="MFD2918874.1"/>
    <property type="molecule type" value="Genomic_DNA"/>
</dbReference>
<dbReference type="PANTHER" id="PTHR46796:SF13">
    <property type="entry name" value="HTH-TYPE TRANSCRIPTIONAL ACTIVATOR RHAS"/>
    <property type="match status" value="1"/>
</dbReference>
<evidence type="ECO:0000259" key="4">
    <source>
        <dbReference type="PROSITE" id="PS01124"/>
    </source>
</evidence>
<keyword evidence="2" id="KW-0238">DNA-binding</keyword>
<dbReference type="Pfam" id="PF12833">
    <property type="entry name" value="HTH_18"/>
    <property type="match status" value="1"/>
</dbReference>
<accession>A0ABW6A0Q8</accession>
<keyword evidence="6" id="KW-1185">Reference proteome</keyword>
<dbReference type="InterPro" id="IPR009057">
    <property type="entry name" value="Homeodomain-like_sf"/>
</dbReference>
<evidence type="ECO:0000313" key="6">
    <source>
        <dbReference type="Proteomes" id="UP001597511"/>
    </source>
</evidence>
<evidence type="ECO:0000256" key="3">
    <source>
        <dbReference type="ARBA" id="ARBA00023163"/>
    </source>
</evidence>
<evidence type="ECO:0000256" key="2">
    <source>
        <dbReference type="ARBA" id="ARBA00023125"/>
    </source>
</evidence>
<dbReference type="RefSeq" id="WP_386095482.1">
    <property type="nucleotide sequence ID" value="NZ_JBHUOZ010000001.1"/>
</dbReference>
<reference evidence="6" key="1">
    <citation type="journal article" date="2019" name="Int. J. Syst. Evol. Microbiol.">
        <title>The Global Catalogue of Microorganisms (GCM) 10K type strain sequencing project: providing services to taxonomists for standard genome sequencing and annotation.</title>
        <authorList>
            <consortium name="The Broad Institute Genomics Platform"/>
            <consortium name="The Broad Institute Genome Sequencing Center for Infectious Disease"/>
            <person name="Wu L."/>
            <person name="Ma J."/>
        </authorList>
    </citation>
    <scope>NUCLEOTIDE SEQUENCE [LARGE SCALE GENOMIC DNA]</scope>
    <source>
        <strain evidence="6">KCTC 23299</strain>
    </source>
</reference>
<sequence length="293" mass="34409">MERVHMDNMITGHYLKPKRTERDTMNLDFYIPKKLEGISPIIWEQTSDSSLNWQMLPQGLISLTFNFEDPWTFHSERFTNKSSNPTEKFAFLCGLNTKPLKVSFPHIKTMGITLYPIAANLVFGIPCSELVDLAVNGEDILSHHMDRMENEIRELPDFSSRAVWLENFIYSIIQNNTDFSIAIKISKLLDQLIYRKINGYSADLYRLTGYSRMHTYRIFKDWFGLSPSQAVSIRQFNHTLENMHQEYDTLTKIALRNGYYDQAHFIRMFRQYAGMTPREYVKHKTHIVGQLPF</sequence>
<dbReference type="Pfam" id="PF20240">
    <property type="entry name" value="DUF6597"/>
    <property type="match status" value="1"/>
</dbReference>
<dbReference type="InterPro" id="IPR020449">
    <property type="entry name" value="Tscrpt_reg_AraC-type_HTH"/>
</dbReference>
<comment type="caution">
    <text evidence="5">The sequence shown here is derived from an EMBL/GenBank/DDBJ whole genome shotgun (WGS) entry which is preliminary data.</text>
</comment>
<evidence type="ECO:0000313" key="5">
    <source>
        <dbReference type="EMBL" id="MFD2918874.1"/>
    </source>
</evidence>
<keyword evidence="1" id="KW-0805">Transcription regulation</keyword>
<gene>
    <name evidence="5" type="ORF">ACFS6H_04070</name>
</gene>
<dbReference type="PROSITE" id="PS01124">
    <property type="entry name" value="HTH_ARAC_FAMILY_2"/>
    <property type="match status" value="1"/>
</dbReference>
<organism evidence="5 6">
    <name type="scientific">Terrimonas rubra</name>
    <dbReference type="NCBI Taxonomy" id="1035890"/>
    <lineage>
        <taxon>Bacteria</taxon>
        <taxon>Pseudomonadati</taxon>
        <taxon>Bacteroidota</taxon>
        <taxon>Chitinophagia</taxon>
        <taxon>Chitinophagales</taxon>
        <taxon>Chitinophagaceae</taxon>
        <taxon>Terrimonas</taxon>
    </lineage>
</organism>
<dbReference type="PRINTS" id="PR00032">
    <property type="entry name" value="HTHARAC"/>
</dbReference>
<dbReference type="InterPro" id="IPR018060">
    <property type="entry name" value="HTH_AraC"/>
</dbReference>
<feature type="domain" description="HTH araC/xylS-type" evidence="4">
    <location>
        <begin position="183"/>
        <end position="283"/>
    </location>
</feature>
<dbReference type="Gene3D" id="1.10.10.60">
    <property type="entry name" value="Homeodomain-like"/>
    <property type="match status" value="1"/>
</dbReference>
<evidence type="ECO:0000256" key="1">
    <source>
        <dbReference type="ARBA" id="ARBA00023015"/>
    </source>
</evidence>